<protein>
    <submittedName>
        <fullName evidence="1">Uncharacterized protein</fullName>
    </submittedName>
</protein>
<gene>
    <name evidence="1" type="ORF">LEP1GSC062_3296</name>
</gene>
<comment type="caution">
    <text evidence="1">The sequence shown here is derived from an EMBL/GenBank/DDBJ whole genome shotgun (WGS) entry which is preliminary data.</text>
</comment>
<proteinExistence type="predicted"/>
<organism evidence="1 2">
    <name type="scientific">Leptospira alexanderi serovar Manhao 3 str. L 60</name>
    <dbReference type="NCBI Taxonomy" id="1049759"/>
    <lineage>
        <taxon>Bacteria</taxon>
        <taxon>Pseudomonadati</taxon>
        <taxon>Spirochaetota</taxon>
        <taxon>Spirochaetia</taxon>
        <taxon>Leptospirales</taxon>
        <taxon>Leptospiraceae</taxon>
        <taxon>Leptospira</taxon>
    </lineage>
</organism>
<reference evidence="1" key="1">
    <citation type="submission" date="2013-05" db="EMBL/GenBank/DDBJ databases">
        <authorList>
            <person name="Harkins D.M."/>
            <person name="Durkin A.S."/>
            <person name="Brinkac L.M."/>
            <person name="Haft D.H."/>
            <person name="Selengut J.D."/>
            <person name="Sanka R."/>
            <person name="DePew J."/>
            <person name="Purushe J."/>
            <person name="Hartskeerl R.A."/>
            <person name="Ahmed A."/>
            <person name="van der Linden H."/>
            <person name="Goris M.G.A."/>
            <person name="Vinetz J.M."/>
            <person name="Sutton G.G."/>
            <person name="Nierman W.C."/>
            <person name="Fouts D.E."/>
        </authorList>
    </citation>
    <scope>NUCLEOTIDE SEQUENCE [LARGE SCALE GENOMIC DNA]</scope>
    <source>
        <strain evidence="1">L 60</strain>
    </source>
</reference>
<dbReference type="Proteomes" id="UP000018747">
    <property type="component" value="Unassembled WGS sequence"/>
</dbReference>
<keyword evidence="2" id="KW-1185">Reference proteome</keyword>
<evidence type="ECO:0000313" key="2">
    <source>
        <dbReference type="Proteomes" id="UP000018747"/>
    </source>
</evidence>
<accession>V6I7G1</accession>
<evidence type="ECO:0000313" key="1">
    <source>
        <dbReference type="EMBL" id="EQA62479.1"/>
    </source>
</evidence>
<name>V6I7G1_9LEPT</name>
<dbReference type="AlphaFoldDB" id="V6I7G1"/>
<sequence>MGNETLNKFLNSVEKRDRIYFLRDERIKTKGFSLLLIST</sequence>
<dbReference type="EMBL" id="AHMT02000030">
    <property type="protein sequence ID" value="EQA62479.1"/>
    <property type="molecule type" value="Genomic_DNA"/>
</dbReference>